<proteinExistence type="predicted"/>
<evidence type="ECO:0000313" key="1">
    <source>
        <dbReference type="EMBL" id="MPM25160.1"/>
    </source>
</evidence>
<protein>
    <recommendedName>
        <fullName evidence="2">Type II secretion system protein G</fullName>
    </recommendedName>
</protein>
<evidence type="ECO:0008006" key="2">
    <source>
        <dbReference type="Google" id="ProtNLM"/>
    </source>
</evidence>
<accession>A0A644Y9J0</accession>
<comment type="caution">
    <text evidence="1">The sequence shown here is derived from an EMBL/GenBank/DDBJ whole genome shotgun (WGS) entry which is preliminary data.</text>
</comment>
<sequence>MRYKKRQKGGFTLVEVLVVLAIVALLSAIAVPKIKGVYDAAKEDKAKADALQVIAAIQREELKAELSGEGMTVTLTNDKEITADELQKLHVQITNNSEKFIYLESDTTPRSIEVQFPNNKFVKVEFPK</sequence>
<dbReference type="InterPro" id="IPR045584">
    <property type="entry name" value="Pilin-like"/>
</dbReference>
<gene>
    <name evidence="1" type="ORF">SDC9_71650</name>
</gene>
<dbReference type="Gene3D" id="3.30.700.10">
    <property type="entry name" value="Glycoprotein, Type 4 Pilin"/>
    <property type="match status" value="1"/>
</dbReference>
<dbReference type="NCBIfam" id="TIGR02532">
    <property type="entry name" value="IV_pilin_GFxxxE"/>
    <property type="match status" value="1"/>
</dbReference>
<dbReference type="PANTHER" id="PTHR30093">
    <property type="entry name" value="GENERAL SECRETION PATHWAY PROTEIN G"/>
    <property type="match status" value="1"/>
</dbReference>
<dbReference type="SUPFAM" id="SSF54523">
    <property type="entry name" value="Pili subunits"/>
    <property type="match status" value="1"/>
</dbReference>
<dbReference type="PROSITE" id="PS00409">
    <property type="entry name" value="PROKAR_NTER_METHYL"/>
    <property type="match status" value="1"/>
</dbReference>
<dbReference type="Pfam" id="PF07963">
    <property type="entry name" value="N_methyl"/>
    <property type="match status" value="1"/>
</dbReference>
<dbReference type="EMBL" id="VSSQ01004429">
    <property type="protein sequence ID" value="MPM25160.1"/>
    <property type="molecule type" value="Genomic_DNA"/>
</dbReference>
<organism evidence="1">
    <name type="scientific">bioreactor metagenome</name>
    <dbReference type="NCBI Taxonomy" id="1076179"/>
    <lineage>
        <taxon>unclassified sequences</taxon>
        <taxon>metagenomes</taxon>
        <taxon>ecological metagenomes</taxon>
    </lineage>
</organism>
<dbReference type="InterPro" id="IPR012902">
    <property type="entry name" value="N_methyl_site"/>
</dbReference>
<reference evidence="1" key="1">
    <citation type="submission" date="2019-08" db="EMBL/GenBank/DDBJ databases">
        <authorList>
            <person name="Kucharzyk K."/>
            <person name="Murdoch R.W."/>
            <person name="Higgins S."/>
            <person name="Loffler F."/>
        </authorList>
    </citation>
    <scope>NUCLEOTIDE SEQUENCE</scope>
</reference>
<name>A0A644Y9J0_9ZZZZ</name>
<dbReference type="AlphaFoldDB" id="A0A644Y9J0"/>